<keyword evidence="12" id="KW-1185">Reference proteome</keyword>
<evidence type="ECO:0000256" key="2">
    <source>
        <dbReference type="ARBA" id="ARBA00022490"/>
    </source>
</evidence>
<protein>
    <submittedName>
        <fullName evidence="11">Two-component system response regulator YesN</fullName>
    </submittedName>
</protein>
<evidence type="ECO:0000256" key="5">
    <source>
        <dbReference type="ARBA" id="ARBA00023015"/>
    </source>
</evidence>
<dbReference type="SMART" id="SM00342">
    <property type="entry name" value="HTH_ARAC"/>
    <property type="match status" value="1"/>
</dbReference>
<dbReference type="PROSITE" id="PS01124">
    <property type="entry name" value="HTH_ARAC_FAMILY_2"/>
    <property type="match status" value="1"/>
</dbReference>
<keyword evidence="4" id="KW-0902">Two-component regulatory system</keyword>
<proteinExistence type="predicted"/>
<gene>
    <name evidence="11" type="ORF">J2Z18_005965</name>
</gene>
<evidence type="ECO:0000256" key="3">
    <source>
        <dbReference type="ARBA" id="ARBA00022553"/>
    </source>
</evidence>
<dbReference type="InterPro" id="IPR051552">
    <property type="entry name" value="HptR"/>
</dbReference>
<dbReference type="InterPro" id="IPR018060">
    <property type="entry name" value="HTH_AraC"/>
</dbReference>
<dbReference type="Proteomes" id="UP000706926">
    <property type="component" value="Unassembled WGS sequence"/>
</dbReference>
<dbReference type="PROSITE" id="PS00041">
    <property type="entry name" value="HTH_ARAC_FAMILY_1"/>
    <property type="match status" value="1"/>
</dbReference>
<keyword evidence="5" id="KW-0805">Transcription regulation</keyword>
<evidence type="ECO:0000256" key="6">
    <source>
        <dbReference type="ARBA" id="ARBA00023125"/>
    </source>
</evidence>
<organism evidence="11 12">
    <name type="scientific">Paenibacillus lactis</name>
    <dbReference type="NCBI Taxonomy" id="228574"/>
    <lineage>
        <taxon>Bacteria</taxon>
        <taxon>Bacillati</taxon>
        <taxon>Bacillota</taxon>
        <taxon>Bacilli</taxon>
        <taxon>Bacillales</taxon>
        <taxon>Paenibacillaceae</taxon>
        <taxon>Paenibacillus</taxon>
    </lineage>
</organism>
<evidence type="ECO:0000256" key="7">
    <source>
        <dbReference type="ARBA" id="ARBA00023163"/>
    </source>
</evidence>
<evidence type="ECO:0000256" key="4">
    <source>
        <dbReference type="ARBA" id="ARBA00023012"/>
    </source>
</evidence>
<dbReference type="Gene3D" id="1.10.10.60">
    <property type="entry name" value="Homeodomain-like"/>
    <property type="match status" value="2"/>
</dbReference>
<keyword evidence="6" id="KW-0238">DNA-binding</keyword>
<dbReference type="GeneID" id="95407805"/>
<dbReference type="PROSITE" id="PS50110">
    <property type="entry name" value="RESPONSE_REGULATORY"/>
    <property type="match status" value="1"/>
</dbReference>
<dbReference type="PANTHER" id="PTHR42713">
    <property type="entry name" value="HISTIDINE KINASE-RELATED"/>
    <property type="match status" value="1"/>
</dbReference>
<comment type="caution">
    <text evidence="11">The sequence shown here is derived from an EMBL/GenBank/DDBJ whole genome shotgun (WGS) entry which is preliminary data.</text>
</comment>
<keyword evidence="2" id="KW-0963">Cytoplasm</keyword>
<evidence type="ECO:0000256" key="1">
    <source>
        <dbReference type="ARBA" id="ARBA00004496"/>
    </source>
</evidence>
<dbReference type="SUPFAM" id="SSF46689">
    <property type="entry name" value="Homeodomain-like"/>
    <property type="match status" value="1"/>
</dbReference>
<dbReference type="Pfam" id="PF12833">
    <property type="entry name" value="HTH_18"/>
    <property type="match status" value="1"/>
</dbReference>
<dbReference type="Pfam" id="PF00072">
    <property type="entry name" value="Response_reg"/>
    <property type="match status" value="1"/>
</dbReference>
<evidence type="ECO:0000313" key="12">
    <source>
        <dbReference type="Proteomes" id="UP000706926"/>
    </source>
</evidence>
<dbReference type="RefSeq" id="WP_210095705.1">
    <property type="nucleotide sequence ID" value="NZ_CP139098.1"/>
</dbReference>
<reference evidence="11 12" key="1">
    <citation type="submission" date="2021-03" db="EMBL/GenBank/DDBJ databases">
        <title>Genomic Encyclopedia of Type Strains, Phase IV (KMG-IV): sequencing the most valuable type-strain genomes for metagenomic binning, comparative biology and taxonomic classification.</title>
        <authorList>
            <person name="Goeker M."/>
        </authorList>
    </citation>
    <scope>NUCLEOTIDE SEQUENCE [LARGE SCALE GENOMIC DNA]</scope>
    <source>
        <strain evidence="11 12">DSM 15596</strain>
    </source>
</reference>
<feature type="domain" description="Response regulatory" evidence="10">
    <location>
        <begin position="3"/>
        <end position="120"/>
    </location>
</feature>
<dbReference type="PANTHER" id="PTHR42713:SF3">
    <property type="entry name" value="TRANSCRIPTIONAL REGULATORY PROTEIN HPTR"/>
    <property type="match status" value="1"/>
</dbReference>
<keyword evidence="7" id="KW-0804">Transcription</keyword>
<evidence type="ECO:0000313" key="11">
    <source>
        <dbReference type="EMBL" id="MBP1896824.1"/>
    </source>
</evidence>
<evidence type="ECO:0000259" key="10">
    <source>
        <dbReference type="PROSITE" id="PS50110"/>
    </source>
</evidence>
<feature type="modified residue" description="4-aspartylphosphate" evidence="8">
    <location>
        <position position="55"/>
    </location>
</feature>
<accession>A0ABS4FKN3</accession>
<comment type="subcellular location">
    <subcellularLocation>
        <location evidence="1">Cytoplasm</location>
    </subcellularLocation>
</comment>
<dbReference type="InterPro" id="IPR011006">
    <property type="entry name" value="CheY-like_superfamily"/>
</dbReference>
<feature type="domain" description="HTH araC/xylS-type" evidence="9">
    <location>
        <begin position="399"/>
        <end position="498"/>
    </location>
</feature>
<dbReference type="EMBL" id="JAGGKI010000031">
    <property type="protein sequence ID" value="MBP1896824.1"/>
    <property type="molecule type" value="Genomic_DNA"/>
</dbReference>
<dbReference type="InterPro" id="IPR009057">
    <property type="entry name" value="Homeodomain-like_sf"/>
</dbReference>
<dbReference type="InterPro" id="IPR018062">
    <property type="entry name" value="HTH_AraC-typ_CS"/>
</dbReference>
<dbReference type="SMART" id="SM00448">
    <property type="entry name" value="REC"/>
    <property type="match status" value="1"/>
</dbReference>
<name>A0ABS4FKN3_9BACL</name>
<dbReference type="Gene3D" id="3.40.50.2300">
    <property type="match status" value="1"/>
</dbReference>
<dbReference type="CDD" id="cd17536">
    <property type="entry name" value="REC_YesN-like"/>
    <property type="match status" value="1"/>
</dbReference>
<dbReference type="SUPFAM" id="SSF52172">
    <property type="entry name" value="CheY-like"/>
    <property type="match status" value="1"/>
</dbReference>
<evidence type="ECO:0000259" key="9">
    <source>
        <dbReference type="PROSITE" id="PS01124"/>
    </source>
</evidence>
<evidence type="ECO:0000256" key="8">
    <source>
        <dbReference type="PROSITE-ProRule" id="PRU00169"/>
    </source>
</evidence>
<keyword evidence="3 8" id="KW-0597">Phosphoprotein</keyword>
<dbReference type="InterPro" id="IPR001789">
    <property type="entry name" value="Sig_transdc_resp-reg_receiver"/>
</dbReference>
<sequence>MYKVIIADDNPIICTALESRIPWNELGLELSGVCHDGSDVLDLIERHAPHIMITDIRMPILDGIALIERLRSHGLPLQIIIISGYNDFIYLKKAIDHDVAGYLLKPIQDQELLNSLRKAIGHLKEQENVSQMSRTARIHELRESKRNASDRLSAVIRGVETCERCGDVLAELSFPSPYQWLLFQLPLQEDGGLPEITTEDLLEYEDVLLHQHARSCHLFLPSGTLLAAIAPYEQAASVTDLVSVQLREDGIQTTHAASMQFQSLSGMQRELMGTIAGLYGQLFQSRFTPATAVHTPFLTIKDQRIISMHLSLQDYKGSLAYISEQLDQCLVSAPTPGHLDTFIKTVFKWYSDYDPAYYGMQEQMDAALLASLAFSSRAHILNALTPTTEPDSDSGSKAMNVVQYIENNLNQTLTLNMLGKIFHHNSIYLGQLIKKETGMPFNQLVNKLRVERAEEMIRRNPDVKLTDLAYQLGYSDSKYFSKVFKKITGRPPSQSADSEM</sequence>